<sequence length="31" mass="3805">THTHTQIVTHWENTRQHNKLLDWCHTFVFAC</sequence>
<feature type="non-terminal residue" evidence="1">
    <location>
        <position position="1"/>
    </location>
</feature>
<evidence type="ECO:0000313" key="1">
    <source>
        <dbReference type="EMBL" id="SBP29749.1"/>
    </source>
</evidence>
<keyword evidence="1" id="KW-0808">Transferase</keyword>
<name>A0A1A7YHX4_9TELE</name>
<accession>A0A1A7YHX4</accession>
<protein>
    <submittedName>
        <fullName evidence="1">DOT1-like, histone H3 methyltransferase</fullName>
    </submittedName>
</protein>
<proteinExistence type="predicted"/>
<dbReference type="EMBL" id="HADX01007517">
    <property type="protein sequence ID" value="SBP29749.1"/>
    <property type="molecule type" value="Transcribed_RNA"/>
</dbReference>
<gene>
    <name evidence="1" type="primary">DOT1L</name>
</gene>
<reference evidence="1" key="1">
    <citation type="submission" date="2016-05" db="EMBL/GenBank/DDBJ databases">
        <authorList>
            <person name="Lavstsen T."/>
            <person name="Jespersen J.S."/>
        </authorList>
    </citation>
    <scope>NUCLEOTIDE SEQUENCE</scope>
    <source>
        <tissue evidence="1">Brain</tissue>
    </source>
</reference>
<reference evidence="1" key="2">
    <citation type="submission" date="2016-06" db="EMBL/GenBank/DDBJ databases">
        <title>The genome of a short-lived fish provides insights into sex chromosome evolution and the genetic control of aging.</title>
        <authorList>
            <person name="Reichwald K."/>
            <person name="Felder M."/>
            <person name="Petzold A."/>
            <person name="Koch P."/>
            <person name="Groth M."/>
            <person name="Platzer M."/>
        </authorList>
    </citation>
    <scope>NUCLEOTIDE SEQUENCE</scope>
    <source>
        <tissue evidence="1">Brain</tissue>
    </source>
</reference>
<dbReference type="GO" id="GO:0032259">
    <property type="term" value="P:methylation"/>
    <property type="evidence" value="ECO:0007669"/>
    <property type="project" value="UniProtKB-KW"/>
</dbReference>
<keyword evidence="1" id="KW-0489">Methyltransferase</keyword>
<organism evidence="1">
    <name type="scientific">Iconisemion striatum</name>
    <dbReference type="NCBI Taxonomy" id="60296"/>
    <lineage>
        <taxon>Eukaryota</taxon>
        <taxon>Metazoa</taxon>
        <taxon>Chordata</taxon>
        <taxon>Craniata</taxon>
        <taxon>Vertebrata</taxon>
        <taxon>Euteleostomi</taxon>
        <taxon>Actinopterygii</taxon>
        <taxon>Neopterygii</taxon>
        <taxon>Teleostei</taxon>
        <taxon>Neoteleostei</taxon>
        <taxon>Acanthomorphata</taxon>
        <taxon>Ovalentaria</taxon>
        <taxon>Atherinomorphae</taxon>
        <taxon>Cyprinodontiformes</taxon>
        <taxon>Nothobranchiidae</taxon>
        <taxon>Iconisemion</taxon>
    </lineage>
</organism>
<dbReference type="AlphaFoldDB" id="A0A1A7YHX4"/>
<dbReference type="GO" id="GO:0008168">
    <property type="term" value="F:methyltransferase activity"/>
    <property type="evidence" value="ECO:0007669"/>
    <property type="project" value="UniProtKB-KW"/>
</dbReference>